<evidence type="ECO:0000313" key="3">
    <source>
        <dbReference type="Proteomes" id="UP000598820"/>
    </source>
</evidence>
<evidence type="ECO:0000313" key="2">
    <source>
        <dbReference type="EMBL" id="MBD2699776.1"/>
    </source>
</evidence>
<organism evidence="2 3">
    <name type="scientific">Spirosoma profusum</name>
    <dbReference type="NCBI Taxonomy" id="2771354"/>
    <lineage>
        <taxon>Bacteria</taxon>
        <taxon>Pseudomonadati</taxon>
        <taxon>Bacteroidota</taxon>
        <taxon>Cytophagia</taxon>
        <taxon>Cytophagales</taxon>
        <taxon>Cytophagaceae</taxon>
        <taxon>Spirosoma</taxon>
    </lineage>
</organism>
<reference evidence="2" key="1">
    <citation type="submission" date="2020-09" db="EMBL/GenBank/DDBJ databases">
        <authorList>
            <person name="Kim M.K."/>
        </authorList>
    </citation>
    <scope>NUCLEOTIDE SEQUENCE</scope>
    <source>
        <strain evidence="2">BT702</strain>
    </source>
</reference>
<accession>A0A927AQ74</accession>
<dbReference type="Gene3D" id="2.40.50.1020">
    <property type="entry name" value="LytTr DNA-binding domain"/>
    <property type="match status" value="1"/>
</dbReference>
<dbReference type="SMART" id="SM00850">
    <property type="entry name" value="LytTR"/>
    <property type="match status" value="1"/>
</dbReference>
<gene>
    <name evidence="2" type="ORF">IC229_03950</name>
</gene>
<sequence length="118" mass="13594">MDTIQLPHFTTKRSIPIAAIEYLEAMGNYTTLYVVGQKPLLVAITLKRLEERLPNFLRIHKGTLVNPAHIIAYRYRYVESPFVELSESRQLSISRRQTRRLRPQLASHNRALAALPIA</sequence>
<dbReference type="Pfam" id="PF04397">
    <property type="entry name" value="LytTR"/>
    <property type="match status" value="1"/>
</dbReference>
<name>A0A927AQ74_9BACT</name>
<dbReference type="EMBL" id="JACWZY010000002">
    <property type="protein sequence ID" value="MBD2699776.1"/>
    <property type="molecule type" value="Genomic_DNA"/>
</dbReference>
<feature type="domain" description="HTH LytTR-type" evidence="1">
    <location>
        <begin position="14"/>
        <end position="70"/>
    </location>
</feature>
<dbReference type="InterPro" id="IPR046947">
    <property type="entry name" value="LytR-like"/>
</dbReference>
<dbReference type="PROSITE" id="PS50930">
    <property type="entry name" value="HTH_LYTTR"/>
    <property type="match status" value="1"/>
</dbReference>
<comment type="caution">
    <text evidence="2">The sequence shown here is derived from an EMBL/GenBank/DDBJ whole genome shotgun (WGS) entry which is preliminary data.</text>
</comment>
<protein>
    <submittedName>
        <fullName evidence="2">LytTR family transcriptional regulator</fullName>
    </submittedName>
</protein>
<dbReference type="PANTHER" id="PTHR37299">
    <property type="entry name" value="TRANSCRIPTIONAL REGULATOR-RELATED"/>
    <property type="match status" value="1"/>
</dbReference>
<proteinExistence type="predicted"/>
<dbReference type="AlphaFoldDB" id="A0A927AQ74"/>
<dbReference type="RefSeq" id="WP_190885621.1">
    <property type="nucleotide sequence ID" value="NZ_JACWZY010000002.1"/>
</dbReference>
<evidence type="ECO:0000259" key="1">
    <source>
        <dbReference type="PROSITE" id="PS50930"/>
    </source>
</evidence>
<keyword evidence="3" id="KW-1185">Reference proteome</keyword>
<dbReference type="GO" id="GO:0003677">
    <property type="term" value="F:DNA binding"/>
    <property type="evidence" value="ECO:0007669"/>
    <property type="project" value="InterPro"/>
</dbReference>
<dbReference type="PANTHER" id="PTHR37299:SF1">
    <property type="entry name" value="STAGE 0 SPORULATION PROTEIN A HOMOLOG"/>
    <property type="match status" value="1"/>
</dbReference>
<dbReference type="Proteomes" id="UP000598820">
    <property type="component" value="Unassembled WGS sequence"/>
</dbReference>
<dbReference type="InterPro" id="IPR007492">
    <property type="entry name" value="LytTR_DNA-bd_dom"/>
</dbReference>
<dbReference type="GO" id="GO:0000156">
    <property type="term" value="F:phosphorelay response regulator activity"/>
    <property type="evidence" value="ECO:0007669"/>
    <property type="project" value="InterPro"/>
</dbReference>